<name>A0A1S3V0L6_VIGRR</name>
<keyword evidence="3" id="KW-0862">Zinc</keyword>
<reference evidence="6" key="1">
    <citation type="journal article" date="2014" name="Nat. Commun.">
        <title>Genome sequence of mungbean and insights into evolution within Vigna species.</title>
        <authorList>
            <person name="Kang Y.J."/>
            <person name="Kim S.K."/>
            <person name="Kim M.Y."/>
            <person name="Lestari P."/>
            <person name="Kim K.H."/>
            <person name="Ha B.K."/>
            <person name="Jun T.H."/>
            <person name="Hwang W.J."/>
            <person name="Lee T."/>
            <person name="Lee J."/>
            <person name="Shim S."/>
            <person name="Yoon M.Y."/>
            <person name="Jang Y.E."/>
            <person name="Han K.S."/>
            <person name="Taeprayoon P."/>
            <person name="Yoon N."/>
            <person name="Somta P."/>
            <person name="Tanya P."/>
            <person name="Kim K.S."/>
            <person name="Gwag J.G."/>
            <person name="Moon J.K."/>
            <person name="Lee Y.H."/>
            <person name="Park B.S."/>
            <person name="Bombarely A."/>
            <person name="Doyle J.J."/>
            <person name="Jackson S.A."/>
            <person name="Schafleitner R."/>
            <person name="Srinives P."/>
            <person name="Varshney R.K."/>
            <person name="Lee S.H."/>
        </authorList>
    </citation>
    <scope>NUCLEOTIDE SEQUENCE [LARGE SCALE GENOMIC DNA]</scope>
    <source>
        <strain evidence="6">cv. VC1973A</strain>
    </source>
</reference>
<dbReference type="Pfam" id="PF10551">
    <property type="entry name" value="MULE"/>
    <property type="match status" value="1"/>
</dbReference>
<protein>
    <submittedName>
        <fullName evidence="7">Uncharacterized protein LOC106770559</fullName>
    </submittedName>
</protein>
<dbReference type="GeneID" id="106770559"/>
<evidence type="ECO:0000256" key="3">
    <source>
        <dbReference type="ARBA" id="ARBA00022833"/>
    </source>
</evidence>
<evidence type="ECO:0000259" key="5">
    <source>
        <dbReference type="PROSITE" id="PS50966"/>
    </source>
</evidence>
<evidence type="ECO:0000313" key="7">
    <source>
        <dbReference type="RefSeq" id="XP_014511845.1"/>
    </source>
</evidence>
<proteinExistence type="predicted"/>
<evidence type="ECO:0000256" key="2">
    <source>
        <dbReference type="ARBA" id="ARBA00022771"/>
    </source>
</evidence>
<evidence type="ECO:0000256" key="1">
    <source>
        <dbReference type="ARBA" id="ARBA00022723"/>
    </source>
</evidence>
<keyword evidence="1" id="KW-0479">Metal-binding</keyword>
<dbReference type="InterPro" id="IPR018289">
    <property type="entry name" value="MULE_transposase_dom"/>
</dbReference>
<dbReference type="AlphaFoldDB" id="A0A1S3V0L6"/>
<dbReference type="Pfam" id="PF04434">
    <property type="entry name" value="SWIM"/>
    <property type="match status" value="1"/>
</dbReference>
<dbReference type="GO" id="GO:0008270">
    <property type="term" value="F:zinc ion binding"/>
    <property type="evidence" value="ECO:0007669"/>
    <property type="project" value="UniProtKB-KW"/>
</dbReference>
<dbReference type="PANTHER" id="PTHR31973">
    <property type="entry name" value="POLYPROTEIN, PUTATIVE-RELATED"/>
    <property type="match status" value="1"/>
</dbReference>
<evidence type="ECO:0000313" key="6">
    <source>
        <dbReference type="Proteomes" id="UP000087766"/>
    </source>
</evidence>
<feature type="domain" description="SWIM-type" evidence="5">
    <location>
        <begin position="397"/>
        <end position="429"/>
    </location>
</feature>
<dbReference type="STRING" id="3916.A0A1S3V0L6"/>
<dbReference type="PROSITE" id="PS50966">
    <property type="entry name" value="ZF_SWIM"/>
    <property type="match status" value="1"/>
</dbReference>
<organism evidence="6 7">
    <name type="scientific">Vigna radiata var. radiata</name>
    <name type="common">Mung bean</name>
    <name type="synonym">Phaseolus aureus</name>
    <dbReference type="NCBI Taxonomy" id="3916"/>
    <lineage>
        <taxon>Eukaryota</taxon>
        <taxon>Viridiplantae</taxon>
        <taxon>Streptophyta</taxon>
        <taxon>Embryophyta</taxon>
        <taxon>Tracheophyta</taxon>
        <taxon>Spermatophyta</taxon>
        <taxon>Magnoliopsida</taxon>
        <taxon>eudicotyledons</taxon>
        <taxon>Gunneridae</taxon>
        <taxon>Pentapetalae</taxon>
        <taxon>rosids</taxon>
        <taxon>fabids</taxon>
        <taxon>Fabales</taxon>
        <taxon>Fabaceae</taxon>
        <taxon>Papilionoideae</taxon>
        <taxon>50 kb inversion clade</taxon>
        <taxon>NPAAA clade</taxon>
        <taxon>indigoferoid/millettioid clade</taxon>
        <taxon>Phaseoleae</taxon>
        <taxon>Vigna</taxon>
    </lineage>
</organism>
<gene>
    <name evidence="7" type="primary">LOC106770559</name>
</gene>
<reference evidence="7" key="2">
    <citation type="submission" date="2025-08" db="UniProtKB">
        <authorList>
            <consortium name="RefSeq"/>
        </authorList>
    </citation>
    <scope>IDENTIFICATION</scope>
    <source>
        <tissue evidence="7">Leaf</tissue>
    </source>
</reference>
<dbReference type="PANTHER" id="PTHR31973:SF187">
    <property type="entry name" value="MUTATOR TRANSPOSASE MUDRA PROTEIN"/>
    <property type="match status" value="1"/>
</dbReference>
<sequence length="473" mass="54851">MTYFGYIEAIDTWQLRIVVDGHTCSREHKLGLFNAKWLSKKLEKIVRENPAVKGVDIREKISRKWNIAISKNMAYRAKAHASDEVEGSFAMQYRRIYDYAHELLARNSGSTIKVKLQENDQMRVFERFYACLKACKDSFLSCRPIIGVDGGFLKGIYGGELLTAVARDANDQMMPLAYAAVEVENKETWTWFMELFIEDLGGPEMCSSLTLISNKQKGLLHAVEDLLLEIAHRYCVRHLYANFRKKFPGKNLKKLMWRAALATHPQKWESEMRSIREVNLDAFRHLIAIAPRFWSRSRFTTTAQCDTLVNKMSEAFNSILVHTRTKPIITILEEIRLYIMKRWATNRSRVNSFKSAICPKILSRLRKEALLTQYWIPSWSVEKIFEVRHVSHTGDKYVVNINESSCSCRKWSLSGIPCVHALTAMTFLNLNEEDYIPACFHTSTYQQIYSSIIYPINGHNLWEVTQYEDVMPP</sequence>
<dbReference type="KEGG" id="vra:106770559"/>
<accession>A0A1S3V0L6</accession>
<dbReference type="OrthoDB" id="1918246at2759"/>
<keyword evidence="6" id="KW-1185">Reference proteome</keyword>
<dbReference type="Proteomes" id="UP000087766">
    <property type="component" value="Chromosome 8"/>
</dbReference>
<evidence type="ECO:0000256" key="4">
    <source>
        <dbReference type="PROSITE-ProRule" id="PRU00325"/>
    </source>
</evidence>
<dbReference type="InterPro" id="IPR007527">
    <property type="entry name" value="Znf_SWIM"/>
</dbReference>
<dbReference type="InterPro" id="IPR006564">
    <property type="entry name" value="Znf_PMZ"/>
</dbReference>
<dbReference type="RefSeq" id="XP_014511845.1">
    <property type="nucleotide sequence ID" value="XM_014656359.1"/>
</dbReference>
<keyword evidence="2 4" id="KW-0863">Zinc-finger</keyword>
<dbReference type="SMART" id="SM00575">
    <property type="entry name" value="ZnF_PMZ"/>
    <property type="match status" value="1"/>
</dbReference>